<proteinExistence type="predicted"/>
<name>S2LBT9_BILW3</name>
<comment type="caution">
    <text evidence="1">The sequence shown here is derived from an EMBL/GenBank/DDBJ whole genome shotgun (WGS) entry which is preliminary data.</text>
</comment>
<keyword evidence="2" id="KW-1185">Reference proteome</keyword>
<reference evidence="1 2" key="1">
    <citation type="submission" date="2010-10" db="EMBL/GenBank/DDBJ databases">
        <authorList>
            <consortium name="The Broad Institute Genome Sequencing Platform"/>
            <person name="Ward D."/>
            <person name="Earl A."/>
            <person name="Feldgarden M."/>
            <person name="Young S.K."/>
            <person name="Gargeya S."/>
            <person name="Zeng Q."/>
            <person name="Alvarado L."/>
            <person name="Berlin A."/>
            <person name="Bochicchio J."/>
            <person name="Chapman S.B."/>
            <person name="Chen Z."/>
            <person name="Freedman E."/>
            <person name="Gellesch M."/>
            <person name="Goldberg J."/>
            <person name="Griggs A."/>
            <person name="Gujja S."/>
            <person name="Heilman E."/>
            <person name="Heiman D."/>
            <person name="Howarth C."/>
            <person name="Mehta T."/>
            <person name="Neiman D."/>
            <person name="Pearson M."/>
            <person name="Roberts A."/>
            <person name="Saif S."/>
            <person name="Shea T."/>
            <person name="Shenoy N."/>
            <person name="Sisk P."/>
            <person name="Stolte C."/>
            <person name="Sykes S."/>
            <person name="White J."/>
            <person name="Yandava C."/>
            <person name="Allen-Vercoe E."/>
            <person name="Sibley C."/>
            <person name="Ambrose C.E."/>
            <person name="Strauss J."/>
            <person name="Daigneault M."/>
            <person name="Haas B."/>
            <person name="Nusbaum C."/>
            <person name="Birren B."/>
        </authorList>
    </citation>
    <scope>NUCLEOTIDE SEQUENCE [LARGE SCALE GENOMIC DNA]</scope>
    <source>
        <strain evidence="1 2">3_1_6</strain>
    </source>
</reference>
<organism evidence="1 2">
    <name type="scientific">Bilophila wadsworthia (strain 3_1_6)</name>
    <dbReference type="NCBI Taxonomy" id="563192"/>
    <lineage>
        <taxon>Bacteria</taxon>
        <taxon>Pseudomonadati</taxon>
        <taxon>Thermodesulfobacteriota</taxon>
        <taxon>Desulfovibrionia</taxon>
        <taxon>Desulfovibrionales</taxon>
        <taxon>Desulfovibrionaceae</taxon>
        <taxon>Bilophila</taxon>
    </lineage>
</organism>
<sequence>MPLPMPEEEELHRCPHGERCQALMLCSLDCATSGAHPDRKTKADGRFIVTPWWCIHKCKWFSEHKNEAPKKS</sequence>
<protein>
    <submittedName>
        <fullName evidence="1">Uncharacterized protein</fullName>
    </submittedName>
</protein>
<dbReference type="AlphaFoldDB" id="S2LBT9"/>
<gene>
    <name evidence="1" type="ORF">HMPREF0179_05239</name>
</gene>
<dbReference type="Proteomes" id="UP000006034">
    <property type="component" value="Unassembled WGS sequence"/>
</dbReference>
<accession>S2LBT9</accession>
<dbReference type="EMBL" id="ADCP02000001">
    <property type="protein sequence ID" value="EPC05957.1"/>
    <property type="molecule type" value="Genomic_DNA"/>
</dbReference>
<dbReference type="HOGENOM" id="CLU_2714271_0_0_7"/>
<reference evidence="1 2" key="2">
    <citation type="submission" date="2013-04" db="EMBL/GenBank/DDBJ databases">
        <title>The Genome Sequence of Bilophila wadsworthia 3_1_6.</title>
        <authorList>
            <consortium name="The Broad Institute Genomics Platform"/>
            <person name="Earl A."/>
            <person name="Ward D."/>
            <person name="Feldgarden M."/>
            <person name="Gevers D."/>
            <person name="Sibley C."/>
            <person name="Strauss J."/>
            <person name="Allen-Vercoe E."/>
            <person name="Walker B."/>
            <person name="Young S."/>
            <person name="Zeng Q."/>
            <person name="Gargeya S."/>
            <person name="Fitzgerald M."/>
            <person name="Haas B."/>
            <person name="Abouelleil A."/>
            <person name="Allen A.W."/>
            <person name="Alvarado L."/>
            <person name="Arachchi H.M."/>
            <person name="Berlin A.M."/>
            <person name="Chapman S.B."/>
            <person name="Gainer-Dewar J."/>
            <person name="Goldberg J."/>
            <person name="Griggs A."/>
            <person name="Gujja S."/>
            <person name="Hansen M."/>
            <person name="Howarth C."/>
            <person name="Imamovic A."/>
            <person name="Ireland A."/>
            <person name="Larimer J."/>
            <person name="McCowan C."/>
            <person name="Murphy C."/>
            <person name="Pearson M."/>
            <person name="Poon T.W."/>
            <person name="Priest M."/>
            <person name="Roberts A."/>
            <person name="Saif S."/>
            <person name="Shea T."/>
            <person name="Sisk P."/>
            <person name="Sykes S."/>
            <person name="Wortman J."/>
            <person name="Nusbaum C."/>
            <person name="Birren B."/>
        </authorList>
    </citation>
    <scope>NUCLEOTIDE SEQUENCE [LARGE SCALE GENOMIC DNA]</scope>
    <source>
        <strain evidence="1 2">3_1_6</strain>
    </source>
</reference>
<evidence type="ECO:0000313" key="2">
    <source>
        <dbReference type="Proteomes" id="UP000006034"/>
    </source>
</evidence>
<evidence type="ECO:0000313" key="1">
    <source>
        <dbReference type="EMBL" id="EPC05957.1"/>
    </source>
</evidence>